<evidence type="ECO:0000256" key="2">
    <source>
        <dbReference type="SAM" id="SignalP"/>
    </source>
</evidence>
<keyword evidence="5" id="KW-1185">Reference proteome</keyword>
<dbReference type="PROSITE" id="PS00615">
    <property type="entry name" value="C_TYPE_LECTIN_1"/>
    <property type="match status" value="1"/>
</dbReference>
<feature type="chain" id="PRO_5018633887" description="C-type lectin domain-containing protein" evidence="2">
    <location>
        <begin position="33"/>
        <end position="174"/>
    </location>
</feature>
<sequence length="174" mass="20079">MCSFKLATLNSTMMLFFSLFVLALAAVSPSDGQELKLQRGDCPMFWFSFNGRCYKYFASRLTWGEAELLCVKEEANLVSIHSLEEHDFVKSLIQNFDPTREWTWIGLTDLHREGGWIWSDGSEYKFSQWDIQQPNNANGGQHCGHINHGVNFKWNDYSCSHKSPFVCVHRKVCP</sequence>
<dbReference type="InterPro" id="IPR050111">
    <property type="entry name" value="C-type_lectin/snaclec_domain"/>
</dbReference>
<evidence type="ECO:0000313" key="5">
    <source>
        <dbReference type="Proteomes" id="UP000264800"/>
    </source>
</evidence>
<dbReference type="AlphaFoldDB" id="A0A3Q2ZFF8"/>
<reference evidence="4" key="1">
    <citation type="submission" date="2025-08" db="UniProtKB">
        <authorList>
            <consortium name="Ensembl"/>
        </authorList>
    </citation>
    <scope>IDENTIFICATION</scope>
</reference>
<feature type="domain" description="C-type lectin" evidence="3">
    <location>
        <begin position="49"/>
        <end position="168"/>
    </location>
</feature>
<dbReference type="SUPFAM" id="SSF56436">
    <property type="entry name" value="C-type lectin-like"/>
    <property type="match status" value="1"/>
</dbReference>
<dbReference type="InterPro" id="IPR016187">
    <property type="entry name" value="CTDL_fold"/>
</dbReference>
<dbReference type="PANTHER" id="PTHR22803">
    <property type="entry name" value="MANNOSE, PHOSPHOLIPASE, LECTIN RECEPTOR RELATED"/>
    <property type="match status" value="1"/>
</dbReference>
<dbReference type="Proteomes" id="UP000264800">
    <property type="component" value="Unplaced"/>
</dbReference>
<dbReference type="PRINTS" id="PR00356">
    <property type="entry name" value="ANTIFREEZEII"/>
</dbReference>
<dbReference type="PROSITE" id="PS50041">
    <property type="entry name" value="C_TYPE_LECTIN_2"/>
    <property type="match status" value="1"/>
</dbReference>
<dbReference type="SMART" id="SM00034">
    <property type="entry name" value="CLECT"/>
    <property type="match status" value="1"/>
</dbReference>
<organism evidence="4 5">
    <name type="scientific">Kryptolebias marmoratus</name>
    <name type="common">Mangrove killifish</name>
    <name type="synonym">Rivulus marmoratus</name>
    <dbReference type="NCBI Taxonomy" id="37003"/>
    <lineage>
        <taxon>Eukaryota</taxon>
        <taxon>Metazoa</taxon>
        <taxon>Chordata</taxon>
        <taxon>Craniata</taxon>
        <taxon>Vertebrata</taxon>
        <taxon>Euteleostomi</taxon>
        <taxon>Actinopterygii</taxon>
        <taxon>Neopterygii</taxon>
        <taxon>Teleostei</taxon>
        <taxon>Neoteleostei</taxon>
        <taxon>Acanthomorphata</taxon>
        <taxon>Ovalentaria</taxon>
        <taxon>Atherinomorphae</taxon>
        <taxon>Cyprinodontiformes</taxon>
        <taxon>Rivulidae</taxon>
        <taxon>Kryptolebias</taxon>
    </lineage>
</organism>
<keyword evidence="1" id="KW-1015">Disulfide bond</keyword>
<dbReference type="Pfam" id="PF00059">
    <property type="entry name" value="Lectin_C"/>
    <property type="match status" value="1"/>
</dbReference>
<name>A0A3Q2ZFF8_KRYMA</name>
<keyword evidence="2" id="KW-0732">Signal</keyword>
<dbReference type="GeneTree" id="ENSGT00940000162818"/>
<reference evidence="4" key="2">
    <citation type="submission" date="2025-09" db="UniProtKB">
        <authorList>
            <consortium name="Ensembl"/>
        </authorList>
    </citation>
    <scope>IDENTIFICATION</scope>
</reference>
<dbReference type="Gene3D" id="3.10.100.10">
    <property type="entry name" value="Mannose-Binding Protein A, subunit A"/>
    <property type="match status" value="1"/>
</dbReference>
<evidence type="ECO:0000256" key="1">
    <source>
        <dbReference type="ARBA" id="ARBA00023157"/>
    </source>
</evidence>
<protein>
    <recommendedName>
        <fullName evidence="3">C-type lectin domain-containing protein</fullName>
    </recommendedName>
</protein>
<dbReference type="InterPro" id="IPR001304">
    <property type="entry name" value="C-type_lectin-like"/>
</dbReference>
<proteinExistence type="predicted"/>
<feature type="signal peptide" evidence="2">
    <location>
        <begin position="1"/>
        <end position="32"/>
    </location>
</feature>
<accession>A0A3Q2ZFF8</accession>
<evidence type="ECO:0000313" key="4">
    <source>
        <dbReference type="Ensembl" id="ENSKMAP00000002323.1"/>
    </source>
</evidence>
<dbReference type="InterPro" id="IPR002353">
    <property type="entry name" value="AntifreezeII"/>
</dbReference>
<dbReference type="InterPro" id="IPR018378">
    <property type="entry name" value="C-type_lectin_CS"/>
</dbReference>
<evidence type="ECO:0000259" key="3">
    <source>
        <dbReference type="PROSITE" id="PS50041"/>
    </source>
</evidence>
<dbReference type="InterPro" id="IPR016186">
    <property type="entry name" value="C-type_lectin-like/link_sf"/>
</dbReference>
<dbReference type="Ensembl" id="ENSKMAT00000002375.1">
    <property type="protein sequence ID" value="ENSKMAP00000002323.1"/>
    <property type="gene ID" value="ENSKMAG00000001774.1"/>
</dbReference>
<dbReference type="OMA" id="GEAELHC"/>